<reference evidence="2" key="1">
    <citation type="submission" date="2020-02" db="EMBL/GenBank/DDBJ databases">
        <authorList>
            <person name="Meier V. D."/>
        </authorList>
    </citation>
    <scope>NUCLEOTIDE SEQUENCE</scope>
    <source>
        <strain evidence="2">AVDCRST_MAG38</strain>
    </source>
</reference>
<keyword evidence="2" id="KW-0689">Ribosomal protein</keyword>
<dbReference type="GO" id="GO:0005840">
    <property type="term" value="C:ribosome"/>
    <property type="evidence" value="ECO:0007669"/>
    <property type="project" value="UniProtKB-KW"/>
</dbReference>
<gene>
    <name evidence="2" type="ORF">AVDCRST_MAG38-2626</name>
</gene>
<organism evidence="2">
    <name type="scientific">uncultured Solirubrobacteraceae bacterium</name>
    <dbReference type="NCBI Taxonomy" id="1162706"/>
    <lineage>
        <taxon>Bacteria</taxon>
        <taxon>Bacillati</taxon>
        <taxon>Actinomycetota</taxon>
        <taxon>Thermoleophilia</taxon>
        <taxon>Solirubrobacterales</taxon>
        <taxon>Solirubrobacteraceae</taxon>
        <taxon>environmental samples</taxon>
    </lineage>
</organism>
<sequence>VARSRRRQPLAARRPLDRDDRPLQRADRSVDHRDRRGTRSPLALQGRPALGRRAQAAQDPGHRL</sequence>
<evidence type="ECO:0000256" key="1">
    <source>
        <dbReference type="SAM" id="MobiDB-lite"/>
    </source>
</evidence>
<feature type="region of interest" description="Disordered" evidence="1">
    <location>
        <begin position="1"/>
        <end position="64"/>
    </location>
</feature>
<dbReference type="AlphaFoldDB" id="A0A6J4S6M4"/>
<accession>A0A6J4S6M4</accession>
<feature type="non-terminal residue" evidence="2">
    <location>
        <position position="64"/>
    </location>
</feature>
<name>A0A6J4S6M4_9ACTN</name>
<dbReference type="EMBL" id="CADCVJ010000221">
    <property type="protein sequence ID" value="CAA9491017.1"/>
    <property type="molecule type" value="Genomic_DNA"/>
</dbReference>
<evidence type="ECO:0000313" key="2">
    <source>
        <dbReference type="EMBL" id="CAA9491017.1"/>
    </source>
</evidence>
<protein>
    <submittedName>
        <fullName evidence="2">SSU ribosomal protein S16p</fullName>
    </submittedName>
</protein>
<proteinExistence type="predicted"/>
<feature type="non-terminal residue" evidence="2">
    <location>
        <position position="1"/>
    </location>
</feature>
<feature type="compositionally biased region" description="Basic and acidic residues" evidence="1">
    <location>
        <begin position="14"/>
        <end position="34"/>
    </location>
</feature>
<keyword evidence="2" id="KW-0687">Ribonucleoprotein</keyword>